<dbReference type="HOGENOM" id="CLU_000288_63_23_1"/>
<dbReference type="FunFam" id="3.30.200.20:FF:000131">
    <property type="entry name" value="Dual specificity protein kinase TTK"/>
    <property type="match status" value="1"/>
</dbReference>
<feature type="domain" description="Protein kinase" evidence="9">
    <location>
        <begin position="51"/>
        <end position="322"/>
    </location>
</feature>
<dbReference type="InterPro" id="IPR008271">
    <property type="entry name" value="Ser/Thr_kinase_AS"/>
</dbReference>
<dbReference type="OMA" id="QKMRAIP"/>
<dbReference type="GeneID" id="6754114"/>
<dbReference type="InterPro" id="IPR017441">
    <property type="entry name" value="Protein_kinase_ATP_BS"/>
</dbReference>
<dbReference type="InterPro" id="IPR011009">
    <property type="entry name" value="Kinase-like_dom_sf"/>
</dbReference>
<evidence type="ECO:0000256" key="3">
    <source>
        <dbReference type="ARBA" id="ARBA00022741"/>
    </source>
</evidence>
<sequence>MDQHNNFTDHPKASTAAQISKEAGHNTDHRKKSSSHLNRHLTTITVNDKDYMVIKAIGRGGTSKVYSAITPSGKICAIKVVDLTGADELIRTSYFKEITLLENLRGCETIVQLYDWEVQDLRDELIVVMEHGSTDLAVFLKKEDPRKMADWHRISFWKQMLLAVDLIHKKGIIHCDLKPANFIIVEGKLKLIDFNIADAIQEDETSIKREMTVGSFNYMAPEAIVDTRQKGFRYKGKPSAKIGRKADVWSLGCILYYMVYGRTPFQSIMDNVEKLCKIIDPHYNIDFPDVANTVWVDVIKKCLQRDPNERASIEELLNLDLYKGDQRA</sequence>
<dbReference type="KEGG" id="tad:TRIADDRAFT_25361"/>
<dbReference type="SMART" id="SM00220">
    <property type="entry name" value="S_TKc"/>
    <property type="match status" value="1"/>
</dbReference>
<evidence type="ECO:0000256" key="1">
    <source>
        <dbReference type="ARBA" id="ARBA00022527"/>
    </source>
</evidence>
<comment type="similarity">
    <text evidence="7">Belongs to the protein kinase superfamily.</text>
</comment>
<dbReference type="RefSeq" id="XP_002112901.1">
    <property type="nucleotide sequence ID" value="XM_002112865.1"/>
</dbReference>
<dbReference type="CTD" id="6754114"/>
<proteinExistence type="inferred from homology"/>
<evidence type="ECO:0000256" key="7">
    <source>
        <dbReference type="RuleBase" id="RU000304"/>
    </source>
</evidence>
<dbReference type="PhylomeDB" id="B3RYC0"/>
<feature type="region of interest" description="Disordered" evidence="8">
    <location>
        <begin position="1"/>
        <end position="39"/>
    </location>
</feature>
<keyword evidence="3 6" id="KW-0547">Nucleotide-binding</keyword>
<dbReference type="InParanoid" id="B3RYC0"/>
<evidence type="ECO:0000256" key="4">
    <source>
        <dbReference type="ARBA" id="ARBA00022777"/>
    </source>
</evidence>
<protein>
    <recommendedName>
        <fullName evidence="9">Protein kinase domain-containing protein</fullName>
    </recommendedName>
</protein>
<dbReference type="SUPFAM" id="SSF56112">
    <property type="entry name" value="Protein kinase-like (PK-like)"/>
    <property type="match status" value="1"/>
</dbReference>
<feature type="compositionally biased region" description="Basic residues" evidence="8">
    <location>
        <begin position="28"/>
        <end position="39"/>
    </location>
</feature>
<evidence type="ECO:0000256" key="6">
    <source>
        <dbReference type="PROSITE-ProRule" id="PRU10141"/>
    </source>
</evidence>
<dbReference type="CDD" id="cd14131">
    <property type="entry name" value="PKc_Mps1"/>
    <property type="match status" value="1"/>
</dbReference>
<keyword evidence="1 7" id="KW-0723">Serine/threonine-protein kinase</keyword>
<dbReference type="InterPro" id="IPR027084">
    <property type="entry name" value="Mps1_cat"/>
</dbReference>
<dbReference type="PANTHER" id="PTHR22974:SF21">
    <property type="entry name" value="DUAL SPECIFICITY PROTEIN KINASE TTK"/>
    <property type="match status" value="1"/>
</dbReference>
<dbReference type="Proteomes" id="UP000009022">
    <property type="component" value="Unassembled WGS sequence"/>
</dbReference>
<dbReference type="GO" id="GO:0005524">
    <property type="term" value="F:ATP binding"/>
    <property type="evidence" value="ECO:0007669"/>
    <property type="project" value="UniProtKB-UniRule"/>
</dbReference>
<dbReference type="PANTHER" id="PTHR22974">
    <property type="entry name" value="MIXED LINEAGE PROTEIN KINASE"/>
    <property type="match status" value="1"/>
</dbReference>
<evidence type="ECO:0000313" key="10">
    <source>
        <dbReference type="EMBL" id="EDV25011.1"/>
    </source>
</evidence>
<gene>
    <name evidence="10" type="ORF">TRIADDRAFT_25361</name>
</gene>
<keyword evidence="2" id="KW-0808">Transferase</keyword>
<evidence type="ECO:0000313" key="11">
    <source>
        <dbReference type="Proteomes" id="UP000009022"/>
    </source>
</evidence>
<dbReference type="EMBL" id="DS985245">
    <property type="protein sequence ID" value="EDV25011.1"/>
    <property type="molecule type" value="Genomic_DNA"/>
</dbReference>
<dbReference type="STRING" id="10228.B3RYC0"/>
<dbReference type="PROSITE" id="PS00108">
    <property type="entry name" value="PROTEIN_KINASE_ST"/>
    <property type="match status" value="1"/>
</dbReference>
<accession>B3RYC0</accession>
<feature type="binding site" evidence="6">
    <location>
        <position position="79"/>
    </location>
    <ligand>
        <name>ATP</name>
        <dbReference type="ChEBI" id="CHEBI:30616"/>
    </ligand>
</feature>
<keyword evidence="11" id="KW-1185">Reference proteome</keyword>
<dbReference type="GO" id="GO:1901991">
    <property type="term" value="P:negative regulation of mitotic cell cycle phase transition"/>
    <property type="evidence" value="ECO:0007669"/>
    <property type="project" value="UniProtKB-ARBA"/>
</dbReference>
<evidence type="ECO:0000256" key="5">
    <source>
        <dbReference type="ARBA" id="ARBA00022840"/>
    </source>
</evidence>
<dbReference type="Gene3D" id="3.30.200.20">
    <property type="entry name" value="Phosphorylase Kinase, domain 1"/>
    <property type="match status" value="1"/>
</dbReference>
<name>B3RYC0_TRIAD</name>
<keyword evidence="5 6" id="KW-0067">ATP-binding</keyword>
<reference evidence="10 11" key="1">
    <citation type="journal article" date="2008" name="Nature">
        <title>The Trichoplax genome and the nature of placozoans.</title>
        <authorList>
            <person name="Srivastava M."/>
            <person name="Begovic E."/>
            <person name="Chapman J."/>
            <person name="Putnam N.H."/>
            <person name="Hellsten U."/>
            <person name="Kawashima T."/>
            <person name="Kuo A."/>
            <person name="Mitros T."/>
            <person name="Salamov A."/>
            <person name="Carpenter M.L."/>
            <person name="Signorovitch A.Y."/>
            <person name="Moreno M.A."/>
            <person name="Kamm K."/>
            <person name="Grimwood J."/>
            <person name="Schmutz J."/>
            <person name="Shapiro H."/>
            <person name="Grigoriev I.V."/>
            <person name="Buss L.W."/>
            <person name="Schierwater B."/>
            <person name="Dellaporta S.L."/>
            <person name="Rokhsar D.S."/>
        </authorList>
    </citation>
    <scope>NUCLEOTIDE SEQUENCE [LARGE SCALE GENOMIC DNA]</scope>
    <source>
        <strain evidence="10 11">Grell-BS-1999</strain>
    </source>
</reference>
<dbReference type="InterPro" id="IPR000719">
    <property type="entry name" value="Prot_kinase_dom"/>
</dbReference>
<dbReference type="GO" id="GO:0098813">
    <property type="term" value="P:nuclear chromosome segregation"/>
    <property type="evidence" value="ECO:0007669"/>
    <property type="project" value="UniProtKB-ARBA"/>
</dbReference>
<dbReference type="AlphaFoldDB" id="B3RYC0"/>
<evidence type="ECO:0000259" key="9">
    <source>
        <dbReference type="PROSITE" id="PS50011"/>
    </source>
</evidence>
<organism evidence="10 11">
    <name type="scientific">Trichoplax adhaerens</name>
    <name type="common">Trichoplax reptans</name>
    <dbReference type="NCBI Taxonomy" id="10228"/>
    <lineage>
        <taxon>Eukaryota</taxon>
        <taxon>Metazoa</taxon>
        <taxon>Placozoa</taxon>
        <taxon>Uniplacotomia</taxon>
        <taxon>Trichoplacea</taxon>
        <taxon>Trichoplacidae</taxon>
        <taxon>Trichoplax</taxon>
    </lineage>
</organism>
<keyword evidence="4" id="KW-0418">Kinase</keyword>
<dbReference type="OrthoDB" id="20524at2759"/>
<evidence type="ECO:0000256" key="2">
    <source>
        <dbReference type="ARBA" id="ARBA00022679"/>
    </source>
</evidence>
<dbReference type="PROSITE" id="PS50011">
    <property type="entry name" value="PROTEIN_KINASE_DOM"/>
    <property type="match status" value="1"/>
</dbReference>
<dbReference type="Pfam" id="PF00069">
    <property type="entry name" value="Pkinase"/>
    <property type="match status" value="1"/>
</dbReference>
<dbReference type="PROSITE" id="PS00107">
    <property type="entry name" value="PROTEIN_KINASE_ATP"/>
    <property type="match status" value="1"/>
</dbReference>
<dbReference type="eggNOG" id="KOG0596">
    <property type="taxonomic scope" value="Eukaryota"/>
</dbReference>
<dbReference type="Gene3D" id="1.10.510.10">
    <property type="entry name" value="Transferase(Phosphotransferase) domain 1"/>
    <property type="match status" value="1"/>
</dbReference>
<feature type="compositionally biased region" description="Basic and acidic residues" evidence="8">
    <location>
        <begin position="1"/>
        <end position="12"/>
    </location>
</feature>
<evidence type="ECO:0000256" key="8">
    <source>
        <dbReference type="SAM" id="MobiDB-lite"/>
    </source>
</evidence>
<dbReference type="GO" id="GO:0004674">
    <property type="term" value="F:protein serine/threonine kinase activity"/>
    <property type="evidence" value="ECO:0007669"/>
    <property type="project" value="UniProtKB-KW"/>
</dbReference>